<proteinExistence type="predicted"/>
<evidence type="ECO:0000313" key="1">
    <source>
        <dbReference type="EMBL" id="GAH57252.1"/>
    </source>
</evidence>
<accession>X1GJ80</accession>
<reference evidence="1" key="1">
    <citation type="journal article" date="2014" name="Front. Microbiol.">
        <title>High frequency of phylogenetically diverse reductive dehalogenase-homologous genes in deep subseafloor sedimentary metagenomes.</title>
        <authorList>
            <person name="Kawai M."/>
            <person name="Futagami T."/>
            <person name="Toyoda A."/>
            <person name="Takaki Y."/>
            <person name="Nishi S."/>
            <person name="Hori S."/>
            <person name="Arai W."/>
            <person name="Tsubouchi T."/>
            <person name="Morono Y."/>
            <person name="Uchiyama I."/>
            <person name="Ito T."/>
            <person name="Fujiyama A."/>
            <person name="Inagaki F."/>
            <person name="Takami H."/>
        </authorList>
    </citation>
    <scope>NUCLEOTIDE SEQUENCE</scope>
    <source>
        <strain evidence="1">Expedition CK06-06</strain>
    </source>
</reference>
<name>X1GJ80_9ZZZZ</name>
<dbReference type="EMBL" id="BARU01017176">
    <property type="protein sequence ID" value="GAH57252.1"/>
    <property type="molecule type" value="Genomic_DNA"/>
</dbReference>
<feature type="non-terminal residue" evidence="1">
    <location>
        <position position="1"/>
    </location>
</feature>
<sequence>PLCSLDAHGRVGGLIFEGGPYGQYVKTHVPQRGRPTAAQLYQNYLFGVAADKWRTLTDEKKELWNKDAAGMQMTGFNLYIKRNIHHPEWPA</sequence>
<protein>
    <submittedName>
        <fullName evidence="1">Uncharacterized protein</fullName>
    </submittedName>
</protein>
<comment type="caution">
    <text evidence="1">The sequence shown here is derived from an EMBL/GenBank/DDBJ whole genome shotgun (WGS) entry which is preliminary data.</text>
</comment>
<organism evidence="1">
    <name type="scientific">marine sediment metagenome</name>
    <dbReference type="NCBI Taxonomy" id="412755"/>
    <lineage>
        <taxon>unclassified sequences</taxon>
        <taxon>metagenomes</taxon>
        <taxon>ecological metagenomes</taxon>
    </lineage>
</organism>
<dbReference type="AlphaFoldDB" id="X1GJ80"/>
<gene>
    <name evidence="1" type="ORF">S03H2_28510</name>
</gene>